<accession>A0A1M5TJ82</accession>
<keyword evidence="2" id="KW-1185">Reference proteome</keyword>
<dbReference type="InterPro" id="IPR027417">
    <property type="entry name" value="P-loop_NTPase"/>
</dbReference>
<dbReference type="Proteomes" id="UP000184139">
    <property type="component" value="Unassembled WGS sequence"/>
</dbReference>
<protein>
    <submittedName>
        <fullName evidence="1">Cytidylate kinase</fullName>
    </submittedName>
</protein>
<keyword evidence="1" id="KW-0808">Transferase</keyword>
<reference evidence="1 2" key="1">
    <citation type="submission" date="2016-11" db="EMBL/GenBank/DDBJ databases">
        <authorList>
            <person name="Jaros S."/>
            <person name="Januszkiewicz K."/>
            <person name="Wedrychowicz H."/>
        </authorList>
    </citation>
    <scope>NUCLEOTIDE SEQUENCE [LARGE SCALE GENOMIC DNA]</scope>
    <source>
        <strain evidence="1 2">DSM 9705</strain>
    </source>
</reference>
<dbReference type="OrthoDB" id="5416804at2"/>
<keyword evidence="1" id="KW-0418">Kinase</keyword>
<gene>
    <name evidence="1" type="ORF">SAMN02745124_00748</name>
</gene>
<dbReference type="Pfam" id="PF13189">
    <property type="entry name" value="Cytidylate_kin2"/>
    <property type="match status" value="1"/>
</dbReference>
<organism evidence="1 2">
    <name type="scientific">Desulfofustis glycolicus DSM 9705</name>
    <dbReference type="NCBI Taxonomy" id="1121409"/>
    <lineage>
        <taxon>Bacteria</taxon>
        <taxon>Pseudomonadati</taxon>
        <taxon>Thermodesulfobacteriota</taxon>
        <taxon>Desulfobulbia</taxon>
        <taxon>Desulfobulbales</taxon>
        <taxon>Desulfocapsaceae</taxon>
        <taxon>Desulfofustis</taxon>
    </lineage>
</organism>
<sequence>MPIITISRGSYSRGKHVAEKLAERLGYQCASRDILLEASKEFNIPEIKLIRALHDSPTILEKFRHGKDRYLKYFRSALLSHMLRDNIVYHGLAGHFFLQDISHVIKVRIIADMKERVAEEMARENIGEQEARQLLVKDDEERRKWGRQVYGVDTWDSRLYDMVINIKSVTIDDAVDILADLSSKPVFQTTPESLAKLQLLAKLAELEAALADHAPTATCRLEGSILVVASTGDTLKSSTELRERFTKQALSFDGIESVRFEQPLTGKDDYVNTFYNLR</sequence>
<proteinExistence type="predicted"/>
<dbReference type="STRING" id="1121409.SAMN02745124_00748"/>
<dbReference type="RefSeq" id="WP_073373487.1">
    <property type="nucleotide sequence ID" value="NZ_FQXS01000003.1"/>
</dbReference>
<dbReference type="EMBL" id="FQXS01000003">
    <property type="protein sequence ID" value="SHH50738.1"/>
    <property type="molecule type" value="Genomic_DNA"/>
</dbReference>
<evidence type="ECO:0000313" key="2">
    <source>
        <dbReference type="Proteomes" id="UP000184139"/>
    </source>
</evidence>
<dbReference type="AlphaFoldDB" id="A0A1M5TJ82"/>
<evidence type="ECO:0000313" key="1">
    <source>
        <dbReference type="EMBL" id="SHH50738.1"/>
    </source>
</evidence>
<dbReference type="GO" id="GO:0016301">
    <property type="term" value="F:kinase activity"/>
    <property type="evidence" value="ECO:0007669"/>
    <property type="project" value="UniProtKB-KW"/>
</dbReference>
<name>A0A1M5TJ82_9BACT</name>
<dbReference type="Gene3D" id="3.40.50.300">
    <property type="entry name" value="P-loop containing nucleotide triphosphate hydrolases"/>
    <property type="match status" value="1"/>
</dbReference>